<name>A0AC35UH40_9BILA</name>
<evidence type="ECO:0000313" key="1">
    <source>
        <dbReference type="Proteomes" id="UP000095286"/>
    </source>
</evidence>
<organism evidence="1 2">
    <name type="scientific">Rhabditophanes sp. KR3021</name>
    <dbReference type="NCBI Taxonomy" id="114890"/>
    <lineage>
        <taxon>Eukaryota</taxon>
        <taxon>Metazoa</taxon>
        <taxon>Ecdysozoa</taxon>
        <taxon>Nematoda</taxon>
        <taxon>Chromadorea</taxon>
        <taxon>Rhabditida</taxon>
        <taxon>Tylenchina</taxon>
        <taxon>Panagrolaimomorpha</taxon>
        <taxon>Strongyloidoidea</taxon>
        <taxon>Alloionematidae</taxon>
        <taxon>Rhabditophanes</taxon>
    </lineage>
</organism>
<accession>A0AC35UH40</accession>
<evidence type="ECO:0000313" key="2">
    <source>
        <dbReference type="WBParaSite" id="RSKR_0001137500.1"/>
    </source>
</evidence>
<proteinExistence type="predicted"/>
<protein>
    <submittedName>
        <fullName evidence="2">RNase_Zc3h12a domain-containing protein</fullName>
    </submittedName>
</protein>
<sequence>MPGQVITNIIRLKKFKKSNSNTIYTNVANSVSPTITALFQNIEVIESDEIIETTPNDIPNNTPFEEQSSSAKSRTNSFTDFGMLSRQDKLLYDDSEIILPTTPLSQSNSLIFEAEEISVITCDESDFLHNTDTSATSEIIEMDNIPTINNSETSLSELSSDLSCDSSLCKEMTKFSDLNSWIVEKYAEILVLKPFNFKFKDLEMERHSSVNSLAESFEQYDISDAIMNESLKDSDSISTESGHFNKASGPSVFELSSWKLLKGQLNNIGKNQNDFFKSDDCEFEGDNVKNKSLITYAIGYYKLINQEMPDSINTFADNIRNFFTRKEEAIDSIHENPNSVIIMDQLNRSVLKNKRVANKISKEHLEKTLLELWNLETSIGIDKEFMRKVFVIENGTTKKIRAKLSRSELCGLDYVKKKTLRNRCVLKLKKWDNMRKYKIETITFRTFSINQIMAENLYQQLGVKKPIGMADFYELRKDKILLIFVKALGMVLKRYLPTLKKDFIQFLQSPRLNDMYLELREEYKQLLSEFLPKVELNHFISLIITKVDKCLNSFVQVNHPITEGYLINDIYHSCGSYIRIKSFECRNVVPPKCKPTEKHAIGMKALKKYRKLMIKSIRPWNKMNQLDLIDGQEMEPLYLSTDQRISDEYCNTGYDNDICLNFTKALATKNNLANGIRYLFDGEFIINPERSIYSACYKADICKKSNNYLALEKYEGLLYSVSIDECDKTIIERNSHTLFRPIYINGVEAGFAMVSKKGDMLCVRGITVALNYFISRGHQAQALLPSVYKHHSNKCDNYNELLSLYEMNLIEFTQGYGANKYVEVNCQLLQRAVEFGGCIVARSQMHLIVNERSAFSKVVEERLLMPTFCDEDIFFPQDGPLGRLGESFTNTVLCRKYENDWDRVRLQQMQFRDQKIWLFAIAYLLNSDKWFRQAEFLEGYYAKPLLLPFPKVSQYVINNATFYHPHPPETCTRANRGFRLIRIKKKFLYDYRLVHNRPPPKEDLVVEEAKEESDISITTYGIYLEKLFKQKVPEKIPSYIYEDLKALRLLPTIKEPAFYVDHNIVSSNYTQMDDTNDTKIMETTFDNKKLFALAFNWSKEDEFRHLLA</sequence>
<reference evidence="2" key="1">
    <citation type="submission" date="2016-11" db="UniProtKB">
        <authorList>
            <consortium name="WormBaseParasite"/>
        </authorList>
    </citation>
    <scope>IDENTIFICATION</scope>
    <source>
        <strain evidence="2">KR3021</strain>
    </source>
</reference>
<dbReference type="WBParaSite" id="RSKR_0001137500.1">
    <property type="protein sequence ID" value="RSKR_0001137500.1"/>
    <property type="gene ID" value="RSKR_0001137500"/>
</dbReference>
<dbReference type="Proteomes" id="UP000095286">
    <property type="component" value="Unplaced"/>
</dbReference>